<accession>G0TZF6</accession>
<dbReference type="CDD" id="cd23712">
    <property type="entry name" value="mL63"/>
    <property type="match status" value="1"/>
</dbReference>
<dbReference type="OMA" id="WDTVPPH"/>
<name>G0TZF6_TRYVY</name>
<organism evidence="1">
    <name type="scientific">Trypanosoma vivax (strain Y486)</name>
    <dbReference type="NCBI Taxonomy" id="1055687"/>
    <lineage>
        <taxon>Eukaryota</taxon>
        <taxon>Discoba</taxon>
        <taxon>Euglenozoa</taxon>
        <taxon>Kinetoplastea</taxon>
        <taxon>Metakinetoplastina</taxon>
        <taxon>Trypanosomatida</taxon>
        <taxon>Trypanosomatidae</taxon>
        <taxon>Trypanosoma</taxon>
        <taxon>Duttonella</taxon>
    </lineage>
</organism>
<dbReference type="EMBL" id="HE573023">
    <property type="protein sequence ID" value="CCC49359.1"/>
    <property type="molecule type" value="Genomic_DNA"/>
</dbReference>
<dbReference type="VEuPathDB" id="TriTrypDB:TvY486_0706740"/>
<sequence length="150" mass="17309">MLKCSVARYRYRTAWRELLHPLPVRARQMEWLKRDAVEENEELLRRPYYTIKSFSLPPSIGRQNFIREGVPCGSGLKSSHSVDSVLEQPRRVKSPEELRALREKLKFPGAAGPMVGGAMSFEDAYGTRLRPRYPESWETVPPHQPSRGML</sequence>
<evidence type="ECO:0000313" key="1">
    <source>
        <dbReference type="EMBL" id="CCC49359.1"/>
    </source>
</evidence>
<protein>
    <submittedName>
        <fullName evidence="1">Uncharacterized protein</fullName>
    </submittedName>
</protein>
<gene>
    <name evidence="1" type="ORF">TVY486_0706740</name>
</gene>
<proteinExistence type="predicted"/>
<reference evidence="1" key="1">
    <citation type="journal article" date="2012" name="Proc. Natl. Acad. Sci. U.S.A.">
        <title>Antigenic diversity is generated by distinct evolutionary mechanisms in African trypanosome species.</title>
        <authorList>
            <person name="Jackson A.P."/>
            <person name="Berry A."/>
            <person name="Aslett M."/>
            <person name="Allison H.C."/>
            <person name="Burton P."/>
            <person name="Vavrova-Anderson J."/>
            <person name="Brown R."/>
            <person name="Browne H."/>
            <person name="Corton N."/>
            <person name="Hauser H."/>
            <person name="Gamble J."/>
            <person name="Gilderthorp R."/>
            <person name="Marcello L."/>
            <person name="McQuillan J."/>
            <person name="Otto T.D."/>
            <person name="Quail M.A."/>
            <person name="Sanders M.J."/>
            <person name="van Tonder A."/>
            <person name="Ginger M.L."/>
            <person name="Field M.C."/>
            <person name="Barry J.D."/>
            <person name="Hertz-Fowler C."/>
            <person name="Berriman M."/>
        </authorList>
    </citation>
    <scope>NUCLEOTIDE SEQUENCE</scope>
    <source>
        <strain evidence="1">Y486</strain>
    </source>
</reference>
<dbReference type="AlphaFoldDB" id="G0TZF6"/>